<dbReference type="SUPFAM" id="SSF50729">
    <property type="entry name" value="PH domain-like"/>
    <property type="match status" value="1"/>
</dbReference>
<keyword evidence="4" id="KW-1185">Reference proteome</keyword>
<protein>
    <submittedName>
        <fullName evidence="3">CLUMA_CG003030, isoform A</fullName>
    </submittedName>
</protein>
<dbReference type="OrthoDB" id="10261837at2759"/>
<evidence type="ECO:0000313" key="3">
    <source>
        <dbReference type="EMBL" id="CRK89271.1"/>
    </source>
</evidence>
<dbReference type="AlphaFoldDB" id="A0A1J1HMJ5"/>
<name>A0A1J1HMJ5_9DIPT</name>
<dbReference type="SMART" id="SM00233">
    <property type="entry name" value="PH"/>
    <property type="match status" value="1"/>
</dbReference>
<feature type="region of interest" description="Disordered" evidence="1">
    <location>
        <begin position="128"/>
        <end position="158"/>
    </location>
</feature>
<proteinExistence type="predicted"/>
<accession>A0A1J1HMJ5</accession>
<dbReference type="GO" id="GO:0007032">
    <property type="term" value="P:endosome organization"/>
    <property type="evidence" value="ECO:0007669"/>
    <property type="project" value="TreeGrafter"/>
</dbReference>
<dbReference type="GO" id="GO:0005829">
    <property type="term" value="C:cytosol"/>
    <property type="evidence" value="ECO:0007669"/>
    <property type="project" value="GOC"/>
</dbReference>
<dbReference type="GO" id="GO:0005769">
    <property type="term" value="C:early endosome"/>
    <property type="evidence" value="ECO:0007669"/>
    <property type="project" value="TreeGrafter"/>
</dbReference>
<evidence type="ECO:0000313" key="4">
    <source>
        <dbReference type="Proteomes" id="UP000183832"/>
    </source>
</evidence>
<dbReference type="Pfam" id="PF00169">
    <property type="entry name" value="PH"/>
    <property type="match status" value="1"/>
</dbReference>
<dbReference type="GO" id="GO:0005802">
    <property type="term" value="C:trans-Golgi network"/>
    <property type="evidence" value="ECO:0007669"/>
    <property type="project" value="TreeGrafter"/>
</dbReference>
<gene>
    <name evidence="3" type="primary">putative Sesquipedalian-1</name>
    <name evidence="3" type="ORF">CLUMA_CG003030</name>
</gene>
<reference evidence="3 4" key="1">
    <citation type="submission" date="2015-04" db="EMBL/GenBank/DDBJ databases">
        <authorList>
            <person name="Syromyatnikov M.Y."/>
            <person name="Popov V.N."/>
        </authorList>
    </citation>
    <scope>NUCLEOTIDE SEQUENCE [LARGE SCALE GENOMIC DNA]</scope>
</reference>
<evidence type="ECO:0000259" key="2">
    <source>
        <dbReference type="PROSITE" id="PS50003"/>
    </source>
</evidence>
<dbReference type="InterPro" id="IPR045188">
    <property type="entry name" value="Boi1/Boi2-like"/>
</dbReference>
<evidence type="ECO:0000256" key="1">
    <source>
        <dbReference type="SAM" id="MobiDB-lite"/>
    </source>
</evidence>
<organism evidence="3 4">
    <name type="scientific">Clunio marinus</name>
    <dbReference type="NCBI Taxonomy" id="568069"/>
    <lineage>
        <taxon>Eukaryota</taxon>
        <taxon>Metazoa</taxon>
        <taxon>Ecdysozoa</taxon>
        <taxon>Arthropoda</taxon>
        <taxon>Hexapoda</taxon>
        <taxon>Insecta</taxon>
        <taxon>Pterygota</taxon>
        <taxon>Neoptera</taxon>
        <taxon>Endopterygota</taxon>
        <taxon>Diptera</taxon>
        <taxon>Nematocera</taxon>
        <taxon>Chironomoidea</taxon>
        <taxon>Chironomidae</taxon>
        <taxon>Clunio</taxon>
    </lineage>
</organism>
<dbReference type="GO" id="GO:0001881">
    <property type="term" value="P:receptor recycling"/>
    <property type="evidence" value="ECO:0007669"/>
    <property type="project" value="TreeGrafter"/>
</dbReference>
<dbReference type="EMBL" id="CVRI01000011">
    <property type="protein sequence ID" value="CRK89271.1"/>
    <property type="molecule type" value="Genomic_DNA"/>
</dbReference>
<dbReference type="PROSITE" id="PS50003">
    <property type="entry name" value="PH_DOMAIN"/>
    <property type="match status" value="1"/>
</dbReference>
<dbReference type="CDD" id="cd13288">
    <property type="entry name" value="PH_Ses"/>
    <property type="match status" value="1"/>
</dbReference>
<dbReference type="Gene3D" id="2.30.29.30">
    <property type="entry name" value="Pleckstrin-homology domain (PH domain)/Phosphotyrosine-binding domain (PTB)"/>
    <property type="match status" value="1"/>
</dbReference>
<dbReference type="GO" id="GO:0042147">
    <property type="term" value="P:retrograde transport, endosome to Golgi"/>
    <property type="evidence" value="ECO:0007669"/>
    <property type="project" value="TreeGrafter"/>
</dbReference>
<sequence length="248" mass="28890">MKINEKTLFTFANSKPVDKEGYLMKRGEVNKAFQRRWFVLKGNLLFYFEKKGGELLGMIILEGCVIELSETETEKYCFNINFIGNRSYVLSAEDQDSLESWMRALTCSGFDYMRLMVSELQRQLEELDKQSMASSSSDSDRSIPVVPPRRQNPFNKAGNENLANNIQQVVPENFMVLREAPPPPVNRRNFDSTSINIIKNDNEFLMFEPEKDDFTFEKLHEEFGRSILLELSERRQLKESLEKPLILF</sequence>
<dbReference type="InterPro" id="IPR011993">
    <property type="entry name" value="PH-like_dom_sf"/>
</dbReference>
<dbReference type="PANTHER" id="PTHR22902">
    <property type="entry name" value="SESQUIPEDALIAN"/>
    <property type="match status" value="1"/>
</dbReference>
<dbReference type="FunFam" id="2.30.29.30:FF:000286">
    <property type="entry name" value="PH-protein kinase domain containing protein"/>
    <property type="match status" value="1"/>
</dbReference>
<dbReference type="GO" id="GO:0055037">
    <property type="term" value="C:recycling endosome"/>
    <property type="evidence" value="ECO:0007669"/>
    <property type="project" value="TreeGrafter"/>
</dbReference>
<dbReference type="PANTHER" id="PTHR22902:SF53">
    <property type="entry name" value="INOSITOL PHOSPHATASE INTERACTING PROTEIN, ISOFORM A"/>
    <property type="match status" value="1"/>
</dbReference>
<feature type="domain" description="PH" evidence="2">
    <location>
        <begin position="16"/>
        <end position="110"/>
    </location>
</feature>
<dbReference type="InterPro" id="IPR001849">
    <property type="entry name" value="PH_domain"/>
</dbReference>
<dbReference type="Proteomes" id="UP000183832">
    <property type="component" value="Unassembled WGS sequence"/>
</dbReference>